<evidence type="ECO:0000256" key="2">
    <source>
        <dbReference type="ARBA" id="ARBA00022555"/>
    </source>
</evidence>
<comment type="caution">
    <text evidence="11">The sequence shown here is derived from an EMBL/GenBank/DDBJ whole genome shotgun (WGS) entry which is preliminary data.</text>
</comment>
<evidence type="ECO:0000256" key="1">
    <source>
        <dbReference type="ARBA" id="ARBA00008226"/>
    </source>
</evidence>
<dbReference type="Gene3D" id="3.30.930.10">
    <property type="entry name" value="Bira Bifunctional Protein, Domain 2"/>
    <property type="match status" value="1"/>
</dbReference>
<evidence type="ECO:0000256" key="9">
    <source>
        <dbReference type="HAMAP-Rule" id="MF_00036"/>
    </source>
</evidence>
<dbReference type="SUPFAM" id="SSF55681">
    <property type="entry name" value="Class II aaRS and biotin synthetases"/>
    <property type="match status" value="1"/>
</dbReference>
<dbReference type="GO" id="GO:0008270">
    <property type="term" value="F:zinc ion binding"/>
    <property type="evidence" value="ECO:0007669"/>
    <property type="project" value="UniProtKB-UniRule"/>
</dbReference>
<dbReference type="Gene3D" id="3.30.54.20">
    <property type="match status" value="1"/>
</dbReference>
<dbReference type="GO" id="GO:0005737">
    <property type="term" value="C:cytoplasm"/>
    <property type="evidence" value="ECO:0007669"/>
    <property type="project" value="UniProtKB-SubCell"/>
</dbReference>
<sequence>MKSSEIRQRYLDFFARRGHRIIPSASLIPENDPTVLFTTAGMHPLVPYLLGEPHPAGQRLVDVQKCIRTGDIDEVGDASHLTFFEMLGNWSLGDYFKTEALAWTFEFLTSTEEGVGLPANRLYVTVFEGDTTAPRDEEAISLWQKIFAKHGIEARIGERIYAYDRKENWWGPAGQTGPCGPDSEIFYDRLGDENLTKHWSSGPYEGQCGPACGCGRYLEIGNNVFLQYQKTADGQFEPLTQRCVDFGGGFERLAMLMQEAGSVFETDLFRPIINEVERQSGCHYEDDSEKDRLMRIVADHLRSAVFMLGDEHGISPSNLDQGYVLRRLIRRAFRCGRQLGMTAPFLGQLGVAVVEFYSDMHPELGRQRMHIVAELETEERKFGEALEKGLIQAQKLGDKYAASEVIPGVEAFYLYETFGFPRELTEEVIGKPVDVPAFEERFRAHQKLSRSGAEQKFAGGLADNSEEVVRLHTATHLLHRALRQVLGNHVEQKGSNITKDRLRFDFTHGEKMTDEQKVEVERIVNEQIDADLPVHFEMMTVAEAKAAGAIGLFEDKYATLGDKVKVYFIGDSETGYFSTEICGGPHVERIGELVHFRLLKEESSSAGVRRIKAVVG</sequence>
<comment type="subcellular location">
    <subcellularLocation>
        <location evidence="9">Cytoplasm</location>
    </subcellularLocation>
</comment>
<keyword evidence="2 9" id="KW-0820">tRNA-binding</keyword>
<dbReference type="PROSITE" id="PS50860">
    <property type="entry name" value="AA_TRNA_LIGASE_II_ALA"/>
    <property type="match status" value="1"/>
</dbReference>
<dbReference type="InterPro" id="IPR023033">
    <property type="entry name" value="Ala_tRNA_ligase_euk/bac"/>
</dbReference>
<dbReference type="GO" id="GO:0005524">
    <property type="term" value="F:ATP binding"/>
    <property type="evidence" value="ECO:0007669"/>
    <property type="project" value="UniProtKB-UniRule"/>
</dbReference>
<keyword evidence="8 9" id="KW-0030">Aminoacyl-tRNA synthetase</keyword>
<dbReference type="EC" id="6.1.1.7" evidence="9"/>
<evidence type="ECO:0000256" key="7">
    <source>
        <dbReference type="ARBA" id="ARBA00022917"/>
    </source>
</evidence>
<dbReference type="Pfam" id="PF01411">
    <property type="entry name" value="tRNA-synt_2c"/>
    <property type="match status" value="1"/>
</dbReference>
<keyword evidence="9" id="KW-0862">Zinc</keyword>
<keyword evidence="9" id="KW-0963">Cytoplasm</keyword>
<dbReference type="InterPro" id="IPR045864">
    <property type="entry name" value="aa-tRNA-synth_II/BPL/LPL"/>
</dbReference>
<accession>A0A1F7WES7</accession>
<dbReference type="PANTHER" id="PTHR11777:SF9">
    <property type="entry name" value="ALANINE--TRNA LIGASE, CYTOPLASMIC"/>
    <property type="match status" value="1"/>
</dbReference>
<comment type="function">
    <text evidence="9">Catalyzes the attachment of alanine to tRNA(Ala) in a two-step reaction: alanine is first activated by ATP to form Ala-AMP and then transferred to the acceptor end of tRNA(Ala). Also edits incorrectly charged Ser-tRNA(Ala) and Gly-tRNA(Ala) via its editing domain.</text>
</comment>
<dbReference type="GO" id="GO:0000049">
    <property type="term" value="F:tRNA binding"/>
    <property type="evidence" value="ECO:0007669"/>
    <property type="project" value="UniProtKB-KW"/>
</dbReference>
<dbReference type="PRINTS" id="PR00980">
    <property type="entry name" value="TRNASYNTHALA"/>
</dbReference>
<dbReference type="SUPFAM" id="SSF101353">
    <property type="entry name" value="Putative anticodon-binding domain of alanyl-tRNA synthetase (AlaRS)"/>
    <property type="match status" value="1"/>
</dbReference>
<dbReference type="InterPro" id="IPR002318">
    <property type="entry name" value="Ala-tRNA-lgiase_IIc"/>
</dbReference>
<protein>
    <recommendedName>
        <fullName evidence="9">Alanine--tRNA ligase</fullName>
        <ecNumber evidence="9">6.1.1.7</ecNumber>
    </recommendedName>
    <alternativeName>
        <fullName evidence="9">Alanyl-tRNA synthetase</fullName>
        <shortName evidence="9">AlaRS</shortName>
    </alternativeName>
</protein>
<comment type="similarity">
    <text evidence="1 9">Belongs to the class-II aminoacyl-tRNA synthetase family.</text>
</comment>
<dbReference type="HAMAP" id="MF_00036_B">
    <property type="entry name" value="Ala_tRNA_synth_B"/>
    <property type="match status" value="1"/>
</dbReference>
<dbReference type="GO" id="GO:0004813">
    <property type="term" value="F:alanine-tRNA ligase activity"/>
    <property type="evidence" value="ECO:0007669"/>
    <property type="project" value="UniProtKB-UniRule"/>
</dbReference>
<evidence type="ECO:0000313" key="11">
    <source>
        <dbReference type="EMBL" id="OGM01037.1"/>
    </source>
</evidence>
<evidence type="ECO:0000256" key="5">
    <source>
        <dbReference type="ARBA" id="ARBA00022840"/>
    </source>
</evidence>
<feature type="binding site" evidence="9">
    <location>
        <position position="582"/>
    </location>
    <ligand>
        <name>Zn(2+)</name>
        <dbReference type="ChEBI" id="CHEBI:29105"/>
    </ligand>
</feature>
<dbReference type="InterPro" id="IPR018165">
    <property type="entry name" value="Ala-tRNA-synth_IIc_core"/>
</dbReference>
<dbReference type="GO" id="GO:0006419">
    <property type="term" value="P:alanyl-tRNA aminoacylation"/>
    <property type="evidence" value="ECO:0007669"/>
    <property type="project" value="UniProtKB-UniRule"/>
</dbReference>
<evidence type="ECO:0000256" key="8">
    <source>
        <dbReference type="ARBA" id="ARBA00023146"/>
    </source>
</evidence>
<keyword evidence="6 9" id="KW-0694">RNA-binding</keyword>
<comment type="catalytic activity">
    <reaction evidence="9">
        <text>tRNA(Ala) + L-alanine + ATP = L-alanyl-tRNA(Ala) + AMP + diphosphate</text>
        <dbReference type="Rhea" id="RHEA:12540"/>
        <dbReference type="Rhea" id="RHEA-COMP:9657"/>
        <dbReference type="Rhea" id="RHEA-COMP:9923"/>
        <dbReference type="ChEBI" id="CHEBI:30616"/>
        <dbReference type="ChEBI" id="CHEBI:33019"/>
        <dbReference type="ChEBI" id="CHEBI:57972"/>
        <dbReference type="ChEBI" id="CHEBI:78442"/>
        <dbReference type="ChEBI" id="CHEBI:78497"/>
        <dbReference type="ChEBI" id="CHEBI:456215"/>
        <dbReference type="EC" id="6.1.1.7"/>
    </reaction>
</comment>
<keyword evidence="5 9" id="KW-0067">ATP-binding</keyword>
<dbReference type="GO" id="GO:0002161">
    <property type="term" value="F:aminoacyl-tRNA deacylase activity"/>
    <property type="evidence" value="ECO:0007669"/>
    <property type="project" value="TreeGrafter"/>
</dbReference>
<dbReference type="PANTHER" id="PTHR11777">
    <property type="entry name" value="ALANYL-TRNA SYNTHETASE"/>
    <property type="match status" value="1"/>
</dbReference>
<feature type="domain" description="Alanyl-transfer RNA synthetases family profile" evidence="10">
    <location>
        <begin position="1"/>
        <end position="616"/>
    </location>
</feature>
<dbReference type="Proteomes" id="UP000176988">
    <property type="component" value="Unassembled WGS sequence"/>
</dbReference>
<dbReference type="STRING" id="1802424.A2480_03320"/>
<dbReference type="AlphaFoldDB" id="A0A1F7WES7"/>
<feature type="binding site" evidence="9">
    <location>
        <position position="476"/>
    </location>
    <ligand>
        <name>Zn(2+)</name>
        <dbReference type="ChEBI" id="CHEBI:29105"/>
    </ligand>
</feature>
<comment type="domain">
    <text evidence="9">Consists of three domains; the N-terminal catalytic domain, the editing domain and the C-terminal C-Ala domain. The editing domain removes incorrectly charged amino acids, while the C-Ala domain, along with tRNA(Ala), serves as a bridge to cooperatively bring together the editing and aminoacylation centers thus stimulating deacylation of misacylated tRNAs.</text>
</comment>
<keyword evidence="7 9" id="KW-0648">Protein biosynthesis</keyword>
<dbReference type="Pfam" id="PF07973">
    <property type="entry name" value="tRNA_SAD"/>
    <property type="match status" value="1"/>
</dbReference>
<proteinExistence type="inferred from homology"/>
<evidence type="ECO:0000256" key="3">
    <source>
        <dbReference type="ARBA" id="ARBA00022598"/>
    </source>
</evidence>
<dbReference type="InterPro" id="IPR018164">
    <property type="entry name" value="Ala-tRNA-synth_IIc_N"/>
</dbReference>
<dbReference type="SUPFAM" id="SSF55186">
    <property type="entry name" value="ThrRS/AlaRS common domain"/>
    <property type="match status" value="1"/>
</dbReference>
<organism evidence="11 12">
    <name type="scientific">Candidatus Uhrbacteria bacterium RIFOXYC2_FULL_47_19</name>
    <dbReference type="NCBI Taxonomy" id="1802424"/>
    <lineage>
        <taxon>Bacteria</taxon>
        <taxon>Candidatus Uhriibacteriota</taxon>
    </lineage>
</organism>
<dbReference type="EMBL" id="MGFG01000020">
    <property type="protein sequence ID" value="OGM01037.1"/>
    <property type="molecule type" value="Genomic_DNA"/>
</dbReference>
<dbReference type="InterPro" id="IPR050058">
    <property type="entry name" value="Ala-tRNA_ligase"/>
</dbReference>
<evidence type="ECO:0000256" key="4">
    <source>
        <dbReference type="ARBA" id="ARBA00022741"/>
    </source>
</evidence>
<comment type="cofactor">
    <cofactor evidence="9">
        <name>Zn(2+)</name>
        <dbReference type="ChEBI" id="CHEBI:29105"/>
    </cofactor>
    <text evidence="9">Binds 1 zinc ion per subunit.</text>
</comment>
<keyword evidence="9" id="KW-0479">Metal-binding</keyword>
<dbReference type="SMART" id="SM00863">
    <property type="entry name" value="tRNA_SAD"/>
    <property type="match status" value="1"/>
</dbReference>
<gene>
    <name evidence="9" type="primary">alaS</name>
    <name evidence="11" type="ORF">A2480_03320</name>
</gene>
<dbReference type="InterPro" id="IPR018162">
    <property type="entry name" value="Ala-tRNA-ligase_IIc_anticod-bd"/>
</dbReference>
<reference evidence="11 12" key="1">
    <citation type="journal article" date="2016" name="Nat. Commun.">
        <title>Thousands of microbial genomes shed light on interconnected biogeochemical processes in an aquifer system.</title>
        <authorList>
            <person name="Anantharaman K."/>
            <person name="Brown C.T."/>
            <person name="Hug L.A."/>
            <person name="Sharon I."/>
            <person name="Castelle C.J."/>
            <person name="Probst A.J."/>
            <person name="Thomas B.C."/>
            <person name="Singh A."/>
            <person name="Wilkins M.J."/>
            <person name="Karaoz U."/>
            <person name="Brodie E.L."/>
            <person name="Williams K.H."/>
            <person name="Hubbard S.S."/>
            <person name="Banfield J.F."/>
        </authorList>
    </citation>
    <scope>NUCLEOTIDE SEQUENCE [LARGE SCALE GENOMIC DNA]</scope>
</reference>
<dbReference type="NCBIfam" id="NF002436">
    <property type="entry name" value="PRK01584.1"/>
    <property type="match status" value="1"/>
</dbReference>
<keyword evidence="3 9" id="KW-0436">Ligase</keyword>
<evidence type="ECO:0000313" key="12">
    <source>
        <dbReference type="Proteomes" id="UP000176988"/>
    </source>
</evidence>
<feature type="binding site" evidence="9">
    <location>
        <position position="586"/>
    </location>
    <ligand>
        <name>Zn(2+)</name>
        <dbReference type="ChEBI" id="CHEBI:29105"/>
    </ligand>
</feature>
<evidence type="ECO:0000259" key="10">
    <source>
        <dbReference type="PROSITE" id="PS50860"/>
    </source>
</evidence>
<dbReference type="InterPro" id="IPR012947">
    <property type="entry name" value="tRNA_SAD"/>
</dbReference>
<keyword evidence="4 9" id="KW-0547">Nucleotide-binding</keyword>
<evidence type="ECO:0000256" key="6">
    <source>
        <dbReference type="ARBA" id="ARBA00022884"/>
    </source>
</evidence>
<dbReference type="Gene3D" id="3.30.980.10">
    <property type="entry name" value="Threonyl-trna Synthetase, Chain A, domain 2"/>
    <property type="match status" value="1"/>
</dbReference>
<dbReference type="InterPro" id="IPR018163">
    <property type="entry name" value="Thr/Ala-tRNA-synth_IIc_edit"/>
</dbReference>
<dbReference type="FunFam" id="3.30.980.10:FF:000004">
    <property type="entry name" value="Alanine--tRNA ligase, cytoplasmic"/>
    <property type="match status" value="1"/>
</dbReference>
<dbReference type="CDD" id="cd00673">
    <property type="entry name" value="AlaRS_core"/>
    <property type="match status" value="1"/>
</dbReference>
<feature type="binding site" evidence="9">
    <location>
        <position position="472"/>
    </location>
    <ligand>
        <name>Zn(2+)</name>
        <dbReference type="ChEBI" id="CHEBI:29105"/>
    </ligand>
</feature>
<name>A0A1F7WES7_9BACT</name>